<name>A0A0L8H444_OCTBM</name>
<accession>A0A0L8H444</accession>
<gene>
    <name evidence="2" type="ORF">OCBIM_22022771mg</name>
</gene>
<reference evidence="2" key="1">
    <citation type="submission" date="2015-07" db="EMBL/GenBank/DDBJ databases">
        <title>MeaNS - Measles Nucleotide Surveillance Program.</title>
        <authorList>
            <person name="Tran T."/>
            <person name="Druce J."/>
        </authorList>
    </citation>
    <scope>NUCLEOTIDE SEQUENCE</scope>
    <source>
        <strain evidence="2">UCB-OBI-ISO-001</strain>
        <tissue evidence="2">Gonad</tissue>
    </source>
</reference>
<keyword evidence="1" id="KW-0472">Membrane</keyword>
<dbReference type="EMBL" id="KQ419292">
    <property type="protein sequence ID" value="KOF84043.1"/>
    <property type="molecule type" value="Genomic_DNA"/>
</dbReference>
<protein>
    <submittedName>
        <fullName evidence="2">Uncharacterized protein</fullName>
    </submittedName>
</protein>
<keyword evidence="1" id="KW-1133">Transmembrane helix</keyword>
<keyword evidence="1" id="KW-0812">Transmembrane</keyword>
<evidence type="ECO:0000313" key="2">
    <source>
        <dbReference type="EMBL" id="KOF84043.1"/>
    </source>
</evidence>
<proteinExistence type="predicted"/>
<sequence>MYFKQNSASHGGLGTNLCIFVITYLYRIVFRSFSSKMCYGILSITFIFSGLFMTVSSTSNCS</sequence>
<feature type="transmembrane region" description="Helical" evidence="1">
    <location>
        <begin position="37"/>
        <end position="55"/>
    </location>
</feature>
<dbReference type="AlphaFoldDB" id="A0A0L8H444"/>
<feature type="transmembrane region" description="Helical" evidence="1">
    <location>
        <begin position="12"/>
        <end position="30"/>
    </location>
</feature>
<organism evidence="2">
    <name type="scientific">Octopus bimaculoides</name>
    <name type="common">California two-spotted octopus</name>
    <dbReference type="NCBI Taxonomy" id="37653"/>
    <lineage>
        <taxon>Eukaryota</taxon>
        <taxon>Metazoa</taxon>
        <taxon>Spiralia</taxon>
        <taxon>Lophotrochozoa</taxon>
        <taxon>Mollusca</taxon>
        <taxon>Cephalopoda</taxon>
        <taxon>Coleoidea</taxon>
        <taxon>Octopodiformes</taxon>
        <taxon>Octopoda</taxon>
        <taxon>Incirrata</taxon>
        <taxon>Octopodidae</taxon>
        <taxon>Octopus</taxon>
    </lineage>
</organism>
<evidence type="ECO:0000256" key="1">
    <source>
        <dbReference type="SAM" id="Phobius"/>
    </source>
</evidence>